<evidence type="ECO:0000256" key="1">
    <source>
        <dbReference type="SAM" id="Phobius"/>
    </source>
</evidence>
<protein>
    <submittedName>
        <fullName evidence="2">Uncharacterized protein</fullName>
    </submittedName>
</protein>
<evidence type="ECO:0000313" key="2">
    <source>
        <dbReference type="EMBL" id="ETV63761.1"/>
    </source>
</evidence>
<dbReference type="OrthoDB" id="6021743at2759"/>
<dbReference type="VEuPathDB" id="FungiDB:H257_19307"/>
<feature type="transmembrane region" description="Helical" evidence="1">
    <location>
        <begin position="107"/>
        <end position="131"/>
    </location>
</feature>
<organism evidence="2">
    <name type="scientific">Aphanomyces astaci</name>
    <name type="common">Crayfish plague agent</name>
    <dbReference type="NCBI Taxonomy" id="112090"/>
    <lineage>
        <taxon>Eukaryota</taxon>
        <taxon>Sar</taxon>
        <taxon>Stramenopiles</taxon>
        <taxon>Oomycota</taxon>
        <taxon>Saprolegniomycetes</taxon>
        <taxon>Saprolegniales</taxon>
        <taxon>Verrucalvaceae</taxon>
        <taxon>Aphanomyces</taxon>
    </lineage>
</organism>
<sequence length="209" mass="23105">MRLTRQEGSGGRMALEVERVLRTPQLQPVYALHYSLSRVCVAAGNTITVWPNGGDEGAPLTWQAHSHNISCLDVDLLRRVRTACVELMEPKLELQYFNFSAPDNGTLFILLSMFIAFGYVLAASALDAMVVETPSENLLQCAAASRIQTAHLRRALARWHPRKIIVMGHPINVHGLCRQLKMGFAFGDAAKTTNSNDANLHAYTKCTLT</sequence>
<keyword evidence="1" id="KW-0472">Membrane</keyword>
<proteinExistence type="predicted"/>
<dbReference type="AlphaFoldDB" id="W4FAC6"/>
<accession>W4FAC6</accession>
<gene>
    <name evidence="2" type="ORF">H257_19307</name>
</gene>
<keyword evidence="1" id="KW-1133">Transmembrane helix</keyword>
<dbReference type="EMBL" id="KI913582">
    <property type="protein sequence ID" value="ETV63761.1"/>
    <property type="molecule type" value="Genomic_DNA"/>
</dbReference>
<name>W4FAC6_APHAT</name>
<dbReference type="RefSeq" id="XP_009846754.1">
    <property type="nucleotide sequence ID" value="XM_009848452.1"/>
</dbReference>
<reference evidence="2" key="1">
    <citation type="submission" date="2013-12" db="EMBL/GenBank/DDBJ databases">
        <title>The Genome Sequence of Aphanomyces astaci APO3.</title>
        <authorList>
            <consortium name="The Broad Institute Genomics Platform"/>
            <person name="Russ C."/>
            <person name="Tyler B."/>
            <person name="van West P."/>
            <person name="Dieguez-Uribeondo J."/>
            <person name="Young S.K."/>
            <person name="Zeng Q."/>
            <person name="Gargeya S."/>
            <person name="Fitzgerald M."/>
            <person name="Abouelleil A."/>
            <person name="Alvarado L."/>
            <person name="Chapman S.B."/>
            <person name="Gainer-Dewar J."/>
            <person name="Goldberg J."/>
            <person name="Griggs A."/>
            <person name="Gujja S."/>
            <person name="Hansen M."/>
            <person name="Howarth C."/>
            <person name="Imamovic A."/>
            <person name="Ireland A."/>
            <person name="Larimer J."/>
            <person name="McCowan C."/>
            <person name="Murphy C."/>
            <person name="Pearson M."/>
            <person name="Poon T.W."/>
            <person name="Priest M."/>
            <person name="Roberts A."/>
            <person name="Saif S."/>
            <person name="Shea T."/>
            <person name="Sykes S."/>
            <person name="Wortman J."/>
            <person name="Nusbaum C."/>
            <person name="Birren B."/>
        </authorList>
    </citation>
    <scope>NUCLEOTIDE SEQUENCE [LARGE SCALE GENOMIC DNA]</scope>
    <source>
        <strain evidence="2">APO3</strain>
    </source>
</reference>
<dbReference type="GeneID" id="20821303"/>
<keyword evidence="1" id="KW-0812">Transmembrane</keyword>